<dbReference type="InterPro" id="IPR011712">
    <property type="entry name" value="Sig_transdc_His_kin_sub3_dim/P"/>
</dbReference>
<dbReference type="PANTHER" id="PTHR24421">
    <property type="entry name" value="NITRATE/NITRITE SENSOR PROTEIN NARX-RELATED"/>
    <property type="match status" value="1"/>
</dbReference>
<evidence type="ECO:0000256" key="2">
    <source>
        <dbReference type="ARBA" id="ARBA00012438"/>
    </source>
</evidence>
<keyword evidence="4" id="KW-0808">Transferase</keyword>
<keyword evidence="7" id="KW-0067">ATP-binding</keyword>
<dbReference type="Proteomes" id="UP000186096">
    <property type="component" value="Unassembled WGS sequence"/>
</dbReference>
<evidence type="ECO:0000256" key="4">
    <source>
        <dbReference type="ARBA" id="ARBA00022679"/>
    </source>
</evidence>
<dbReference type="Gene3D" id="1.20.5.1930">
    <property type="match status" value="1"/>
</dbReference>
<protein>
    <recommendedName>
        <fullName evidence="2">histidine kinase</fullName>
        <ecNumber evidence="2">2.7.13.3</ecNumber>
    </recommendedName>
</protein>
<keyword evidence="9" id="KW-0812">Transmembrane</keyword>
<dbReference type="CDD" id="cd16917">
    <property type="entry name" value="HATPase_UhpB-NarQ-NarX-like"/>
    <property type="match status" value="1"/>
</dbReference>
<sequence length="383" mass="40179">MLSYRAALRRVAALGPHVISAAFVALCLFLTVLAVTTPWAPLPRPVIAAAGLAGTGAVWFRGRWPVAVAVAGAGAYVLSGNPGPLLISLFSGAGTRFTALAAIGMAGFLAQQWVDGGRLGTDALISALTATGVTLAAGAYVTTRRELTRSLRERAERAETEQRLRNEQARSAERGRIAREMHDVLAHKITLISLHAGGLEVNGSAGPERVEREAALIRVSAQEALEELRKILGVLRAGPDDDDDDFPDLRRLVDSWVSAGGAVTLHGDIGTWPRETARAAHRLVQEGLTNAHKHAHGAPVTVTATGSREDGVTIVVANGRSPRPSLETGAGVGLVGLAERFLLIGGTVRGGPDDAGGWRLEGRLPWHAADASPRESHDQNTGG</sequence>
<dbReference type="SUPFAM" id="SSF55874">
    <property type="entry name" value="ATPase domain of HSP90 chaperone/DNA topoisomerase II/histidine kinase"/>
    <property type="match status" value="1"/>
</dbReference>
<evidence type="ECO:0000256" key="8">
    <source>
        <dbReference type="ARBA" id="ARBA00023012"/>
    </source>
</evidence>
<organism evidence="11 12">
    <name type="scientific">Microbispora rosea</name>
    <dbReference type="NCBI Taxonomy" id="58117"/>
    <lineage>
        <taxon>Bacteria</taxon>
        <taxon>Bacillati</taxon>
        <taxon>Actinomycetota</taxon>
        <taxon>Actinomycetes</taxon>
        <taxon>Streptosporangiales</taxon>
        <taxon>Streptosporangiaceae</taxon>
        <taxon>Microbispora</taxon>
    </lineage>
</organism>
<keyword evidence="9" id="KW-0472">Membrane</keyword>
<evidence type="ECO:0000313" key="12">
    <source>
        <dbReference type="Proteomes" id="UP000186096"/>
    </source>
</evidence>
<dbReference type="EMBL" id="FTNI01000018">
    <property type="protein sequence ID" value="SIR88963.1"/>
    <property type="molecule type" value="Genomic_DNA"/>
</dbReference>
<dbReference type="GO" id="GO:0000155">
    <property type="term" value="F:phosphorelay sensor kinase activity"/>
    <property type="evidence" value="ECO:0007669"/>
    <property type="project" value="InterPro"/>
</dbReference>
<dbReference type="OrthoDB" id="227596at2"/>
<dbReference type="InterPro" id="IPR050482">
    <property type="entry name" value="Sensor_HK_TwoCompSys"/>
</dbReference>
<dbReference type="GO" id="GO:0016020">
    <property type="term" value="C:membrane"/>
    <property type="evidence" value="ECO:0007669"/>
    <property type="project" value="InterPro"/>
</dbReference>
<dbReference type="STRING" id="58117.SAMN05421833_118132"/>
<dbReference type="GO" id="GO:0005524">
    <property type="term" value="F:ATP binding"/>
    <property type="evidence" value="ECO:0007669"/>
    <property type="project" value="UniProtKB-KW"/>
</dbReference>
<evidence type="ECO:0000259" key="10">
    <source>
        <dbReference type="Pfam" id="PF07730"/>
    </source>
</evidence>
<keyword evidence="3" id="KW-0597">Phosphoprotein</keyword>
<evidence type="ECO:0000256" key="6">
    <source>
        <dbReference type="ARBA" id="ARBA00022777"/>
    </source>
</evidence>
<keyword evidence="12" id="KW-1185">Reference proteome</keyword>
<dbReference type="GO" id="GO:0046983">
    <property type="term" value="F:protein dimerization activity"/>
    <property type="evidence" value="ECO:0007669"/>
    <property type="project" value="InterPro"/>
</dbReference>
<dbReference type="Gene3D" id="3.30.565.10">
    <property type="entry name" value="Histidine kinase-like ATPase, C-terminal domain"/>
    <property type="match status" value="1"/>
</dbReference>
<keyword evidence="6 11" id="KW-0418">Kinase</keyword>
<evidence type="ECO:0000256" key="1">
    <source>
        <dbReference type="ARBA" id="ARBA00000085"/>
    </source>
</evidence>
<dbReference type="EC" id="2.7.13.3" evidence="2"/>
<evidence type="ECO:0000256" key="3">
    <source>
        <dbReference type="ARBA" id="ARBA00022553"/>
    </source>
</evidence>
<reference evidence="12" key="1">
    <citation type="submission" date="2017-01" db="EMBL/GenBank/DDBJ databases">
        <authorList>
            <person name="Varghese N."/>
            <person name="Submissions S."/>
        </authorList>
    </citation>
    <scope>NUCLEOTIDE SEQUENCE [LARGE SCALE GENOMIC DNA]</scope>
    <source>
        <strain evidence="12">ATCC 12950</strain>
    </source>
</reference>
<name>A0A1N7ELH9_9ACTN</name>
<keyword evidence="8" id="KW-0902">Two-component regulatory system</keyword>
<keyword evidence="9" id="KW-1133">Transmembrane helix</keyword>
<dbReference type="RefSeq" id="WP_076438181.1">
    <property type="nucleotide sequence ID" value="NZ_FTNI01000018.1"/>
</dbReference>
<evidence type="ECO:0000256" key="5">
    <source>
        <dbReference type="ARBA" id="ARBA00022741"/>
    </source>
</evidence>
<feature type="transmembrane region" description="Helical" evidence="9">
    <location>
        <begin position="123"/>
        <end position="142"/>
    </location>
</feature>
<dbReference type="AlphaFoldDB" id="A0A1N7ELH9"/>
<comment type="catalytic activity">
    <reaction evidence="1">
        <text>ATP + protein L-histidine = ADP + protein N-phospho-L-histidine.</text>
        <dbReference type="EC" id="2.7.13.3"/>
    </reaction>
</comment>
<feature type="domain" description="Signal transduction histidine kinase subgroup 3 dimerisation and phosphoacceptor" evidence="10">
    <location>
        <begin position="173"/>
        <end position="237"/>
    </location>
</feature>
<dbReference type="Pfam" id="PF07730">
    <property type="entry name" value="HisKA_3"/>
    <property type="match status" value="1"/>
</dbReference>
<evidence type="ECO:0000256" key="9">
    <source>
        <dbReference type="SAM" id="Phobius"/>
    </source>
</evidence>
<accession>A0A1N7ELH9</accession>
<proteinExistence type="predicted"/>
<evidence type="ECO:0000313" key="11">
    <source>
        <dbReference type="EMBL" id="SIR88963.1"/>
    </source>
</evidence>
<dbReference type="PANTHER" id="PTHR24421:SF10">
    <property type="entry name" value="NITRATE_NITRITE SENSOR PROTEIN NARQ"/>
    <property type="match status" value="1"/>
</dbReference>
<feature type="transmembrane region" description="Helical" evidence="9">
    <location>
        <begin position="85"/>
        <end position="111"/>
    </location>
</feature>
<keyword evidence="5" id="KW-0547">Nucleotide-binding</keyword>
<dbReference type="InterPro" id="IPR036890">
    <property type="entry name" value="HATPase_C_sf"/>
</dbReference>
<evidence type="ECO:0000256" key="7">
    <source>
        <dbReference type="ARBA" id="ARBA00022840"/>
    </source>
</evidence>
<gene>
    <name evidence="11" type="ORF">SAMN05421833_118132</name>
</gene>